<organism evidence="1 2">
    <name type="scientific">Thermomonospora curvata (strain ATCC 19995 / DSM 43183 / JCM 3096 / KCTC 9072 / NBRC 15933 / NCIMB 10081 / Henssen B9)</name>
    <dbReference type="NCBI Taxonomy" id="471852"/>
    <lineage>
        <taxon>Bacteria</taxon>
        <taxon>Bacillati</taxon>
        <taxon>Actinomycetota</taxon>
        <taxon>Actinomycetes</taxon>
        <taxon>Streptosporangiales</taxon>
        <taxon>Thermomonosporaceae</taxon>
        <taxon>Thermomonospora</taxon>
    </lineage>
</organism>
<name>D1ABV7_THECD</name>
<evidence type="ECO:0008006" key="3">
    <source>
        <dbReference type="Google" id="ProtNLM"/>
    </source>
</evidence>
<dbReference type="STRING" id="471852.Tcur_3596"/>
<evidence type="ECO:0000313" key="2">
    <source>
        <dbReference type="Proteomes" id="UP000001918"/>
    </source>
</evidence>
<keyword evidence="2" id="KW-1185">Reference proteome</keyword>
<proteinExistence type="predicted"/>
<protein>
    <recommendedName>
        <fullName evidence="3">DUF4304 domain-containing protein</fullName>
    </recommendedName>
</protein>
<dbReference type="HOGENOM" id="CLU_1271778_0_0_11"/>
<gene>
    <name evidence="1" type="ordered locus">Tcur_3596</name>
</gene>
<dbReference type="EMBL" id="CP001738">
    <property type="protein sequence ID" value="ACY99130.1"/>
    <property type="molecule type" value="Genomic_DNA"/>
</dbReference>
<dbReference type="KEGG" id="tcu:Tcur_3596"/>
<accession>D1ABV7</accession>
<dbReference type="Proteomes" id="UP000001918">
    <property type="component" value="Chromosome"/>
</dbReference>
<evidence type="ECO:0000313" key="1">
    <source>
        <dbReference type="EMBL" id="ACY99130.1"/>
    </source>
</evidence>
<sequence>MQLAVLAKDCLSSCMQELGWSEVEHRFGMYFKQKSAEIEFYFSMNAPDDSESGPLFLLPVVGVTHCETSRLEERFLGLPPTPGPLVGTVGRGLLDLWWREGRTLDDRWVIRSRDDVEQVIGRVVEDFELYGLPFLQSLGTLEDIIRYLKRIPRGQEMSGKLAIACALHGLYDDAAAALEEYAAEARDQVPPMSTQSWGFIRSYGEYFRDLPIAIPQP</sequence>
<reference evidence="1 2" key="1">
    <citation type="journal article" date="2011" name="Stand. Genomic Sci.">
        <title>Complete genome sequence of Thermomonospora curvata type strain (B9).</title>
        <authorList>
            <person name="Chertkov O."/>
            <person name="Sikorski J."/>
            <person name="Nolan M."/>
            <person name="Lapidus A."/>
            <person name="Lucas S."/>
            <person name="Del Rio T.G."/>
            <person name="Tice H."/>
            <person name="Cheng J.F."/>
            <person name="Goodwin L."/>
            <person name="Pitluck S."/>
            <person name="Liolios K."/>
            <person name="Ivanova N."/>
            <person name="Mavromatis K."/>
            <person name="Mikhailova N."/>
            <person name="Ovchinnikova G."/>
            <person name="Pati A."/>
            <person name="Chen A."/>
            <person name="Palaniappan K."/>
            <person name="Djao O.D."/>
            <person name="Land M."/>
            <person name="Hauser L."/>
            <person name="Chang Y.J."/>
            <person name="Jeffries C.D."/>
            <person name="Brettin T."/>
            <person name="Han C."/>
            <person name="Detter J.C."/>
            <person name="Rohde M."/>
            <person name="Goker M."/>
            <person name="Woyke T."/>
            <person name="Bristow J."/>
            <person name="Eisen J.A."/>
            <person name="Markowitz V."/>
            <person name="Hugenholtz P."/>
            <person name="Klenk H.P."/>
            <person name="Kyrpides N.C."/>
        </authorList>
    </citation>
    <scope>NUCLEOTIDE SEQUENCE [LARGE SCALE GENOMIC DNA]</scope>
    <source>
        <strain evidence="2">ATCC 19995 / DSM 43183 / JCM 3096 / KCTC 9072 / NBRC 15933 / NCIMB 10081 / Henssen B9</strain>
    </source>
</reference>
<dbReference type="AlphaFoldDB" id="D1ABV7"/>